<name>A0A2J8LT01_PANTR</name>
<protein>
    <submittedName>
        <fullName evidence="2">KLHL26 isoform 5</fullName>
    </submittedName>
</protein>
<evidence type="ECO:0000313" key="2">
    <source>
        <dbReference type="EMBL" id="PNI50403.1"/>
    </source>
</evidence>
<comment type="caution">
    <text evidence="2">The sequence shown here is derived from an EMBL/GenBank/DDBJ whole genome shotgun (WGS) entry which is preliminary data.</text>
</comment>
<organism evidence="2 3">
    <name type="scientific">Pan troglodytes</name>
    <name type="common">Chimpanzee</name>
    <dbReference type="NCBI Taxonomy" id="9598"/>
    <lineage>
        <taxon>Eukaryota</taxon>
        <taxon>Metazoa</taxon>
        <taxon>Chordata</taxon>
        <taxon>Craniata</taxon>
        <taxon>Vertebrata</taxon>
        <taxon>Euteleostomi</taxon>
        <taxon>Mammalia</taxon>
        <taxon>Eutheria</taxon>
        <taxon>Euarchontoglires</taxon>
        <taxon>Primates</taxon>
        <taxon>Haplorrhini</taxon>
        <taxon>Catarrhini</taxon>
        <taxon>Hominidae</taxon>
        <taxon>Pan</taxon>
    </lineage>
</organism>
<dbReference type="EMBL" id="NBAG03000278">
    <property type="protein sequence ID" value="PNI50403.1"/>
    <property type="molecule type" value="Genomic_DNA"/>
</dbReference>
<gene>
    <name evidence="2" type="ORF">CK820_G0026061</name>
</gene>
<proteinExistence type="predicted"/>
<evidence type="ECO:0000313" key="3">
    <source>
        <dbReference type="Proteomes" id="UP000236370"/>
    </source>
</evidence>
<feature type="region of interest" description="Disordered" evidence="1">
    <location>
        <begin position="1"/>
        <end position="29"/>
    </location>
</feature>
<accession>A0A2J8LT01</accession>
<reference evidence="2 3" key="1">
    <citation type="submission" date="2017-12" db="EMBL/GenBank/DDBJ databases">
        <title>High-resolution comparative analysis of great ape genomes.</title>
        <authorList>
            <person name="Pollen A."/>
            <person name="Hastie A."/>
            <person name="Hormozdiari F."/>
            <person name="Dougherty M."/>
            <person name="Liu R."/>
            <person name="Chaisson M."/>
            <person name="Hoppe E."/>
            <person name="Hill C."/>
            <person name="Pang A."/>
            <person name="Hillier L."/>
            <person name="Baker C."/>
            <person name="Armstrong J."/>
            <person name="Shendure J."/>
            <person name="Paten B."/>
            <person name="Wilson R."/>
            <person name="Chao H."/>
            <person name="Schneider V."/>
            <person name="Ventura M."/>
            <person name="Kronenberg Z."/>
            <person name="Murali S."/>
            <person name="Gordon D."/>
            <person name="Cantsilieris S."/>
            <person name="Munson K."/>
            <person name="Nelson B."/>
            <person name="Raja A."/>
            <person name="Underwood J."/>
            <person name="Diekhans M."/>
            <person name="Fiddes I."/>
            <person name="Haussler D."/>
            <person name="Eichler E."/>
        </authorList>
    </citation>
    <scope>NUCLEOTIDE SEQUENCE [LARGE SCALE GENOMIC DNA]</scope>
    <source>
        <strain evidence="2">Yerkes chimp pedigree #C0471</strain>
    </source>
</reference>
<dbReference type="AlphaFoldDB" id="A0A2J8LT01"/>
<feature type="compositionally biased region" description="Gly residues" evidence="1">
    <location>
        <begin position="1"/>
        <end position="21"/>
    </location>
</feature>
<sequence length="46" mass="4434">MAESGGSSGGAGGGGAFGAGPGPERPNRTVLGLWIASHGLGSRPWR</sequence>
<dbReference type="Proteomes" id="UP000236370">
    <property type="component" value="Unassembled WGS sequence"/>
</dbReference>
<evidence type="ECO:0000256" key="1">
    <source>
        <dbReference type="SAM" id="MobiDB-lite"/>
    </source>
</evidence>